<dbReference type="AlphaFoldDB" id="A0A1F6PC46"/>
<dbReference type="PANTHER" id="PTHR36174:SF1">
    <property type="entry name" value="LIPID II:GLYCINE GLYCYLTRANSFERASE"/>
    <property type="match status" value="1"/>
</dbReference>
<evidence type="ECO:0000313" key="8">
    <source>
        <dbReference type="Proteomes" id="UP000178254"/>
    </source>
</evidence>
<dbReference type="STRING" id="1798709.A2538_02520"/>
<evidence type="ECO:0000256" key="5">
    <source>
        <dbReference type="ARBA" id="ARBA00023315"/>
    </source>
</evidence>
<dbReference type="GO" id="GO:0016755">
    <property type="term" value="F:aminoacyltransferase activity"/>
    <property type="evidence" value="ECO:0007669"/>
    <property type="project" value="InterPro"/>
</dbReference>
<dbReference type="Proteomes" id="UP000178254">
    <property type="component" value="Unassembled WGS sequence"/>
</dbReference>
<evidence type="ECO:0000256" key="4">
    <source>
        <dbReference type="ARBA" id="ARBA00022984"/>
    </source>
</evidence>
<keyword evidence="5" id="KW-0012">Acyltransferase</keyword>
<dbReference type="GO" id="GO:0071555">
    <property type="term" value="P:cell wall organization"/>
    <property type="evidence" value="ECO:0007669"/>
    <property type="project" value="UniProtKB-KW"/>
</dbReference>
<dbReference type="InterPro" id="IPR050644">
    <property type="entry name" value="PG_Glycine_Bridge_Synth"/>
</dbReference>
<comment type="caution">
    <text evidence="7">The sequence shown here is derived from an EMBL/GenBank/DDBJ whole genome shotgun (WGS) entry which is preliminary data.</text>
</comment>
<sequence>MEIKLINNIDEWLSKVVNASFAQSFEWGEILSAEGQKIERLKIVDKGQILALALVVYIDLPLVGCYAYCPKGPVVVSGGTVGNFEEALNKYFSARGCTFFRFEPIIAWPTSANIKKTIDLNPRATLVLDLNDNEEAILAGMHPKTRYNIRLAEKKGVVIKEEKNLDIFLKLMNVTGKRDNFGLHARGHYEAVLKNSAVKQLVAFFDSKPIATTVLIESGSILTYLYGASDYEYRHLMSPYLLQWEAIKRAKGLGSKFYDFFGVAPNIGSVSDYQFDSYHQYAGVTRFKLGFGGRYTESPGTYDFVIDKKRYWAYKTLRWIRRLV</sequence>
<dbReference type="InterPro" id="IPR003447">
    <property type="entry name" value="FEMABX"/>
</dbReference>
<name>A0A1F6PC46_9BACT</name>
<reference evidence="7 8" key="1">
    <citation type="journal article" date="2016" name="Nat. Commun.">
        <title>Thousands of microbial genomes shed light on interconnected biogeochemical processes in an aquifer system.</title>
        <authorList>
            <person name="Anantharaman K."/>
            <person name="Brown C.T."/>
            <person name="Hug L.A."/>
            <person name="Sharon I."/>
            <person name="Castelle C.J."/>
            <person name="Probst A.J."/>
            <person name="Thomas B.C."/>
            <person name="Singh A."/>
            <person name="Wilkins M.J."/>
            <person name="Karaoz U."/>
            <person name="Brodie E.L."/>
            <person name="Williams K.H."/>
            <person name="Hubbard S.S."/>
            <person name="Banfield J.F."/>
        </authorList>
    </citation>
    <scope>NUCLEOTIDE SEQUENCE [LARGE SCALE GENOMIC DNA]</scope>
</reference>
<gene>
    <name evidence="7" type="ORF">A2538_02520</name>
</gene>
<dbReference type="Gene3D" id="3.40.630.30">
    <property type="match status" value="2"/>
</dbReference>
<dbReference type="EMBL" id="MFRE01000022">
    <property type="protein sequence ID" value="OGH93731.1"/>
    <property type="molecule type" value="Genomic_DNA"/>
</dbReference>
<dbReference type="SUPFAM" id="SSF55729">
    <property type="entry name" value="Acyl-CoA N-acyltransferases (Nat)"/>
    <property type="match status" value="2"/>
</dbReference>
<evidence type="ECO:0000256" key="2">
    <source>
        <dbReference type="ARBA" id="ARBA00022679"/>
    </source>
</evidence>
<evidence type="ECO:0000256" key="6">
    <source>
        <dbReference type="ARBA" id="ARBA00023316"/>
    </source>
</evidence>
<dbReference type="PANTHER" id="PTHR36174">
    <property type="entry name" value="LIPID II:GLYCINE GLYCYLTRANSFERASE"/>
    <property type="match status" value="1"/>
</dbReference>
<dbReference type="GO" id="GO:0009252">
    <property type="term" value="P:peptidoglycan biosynthetic process"/>
    <property type="evidence" value="ECO:0007669"/>
    <property type="project" value="UniProtKB-KW"/>
</dbReference>
<evidence type="ECO:0000256" key="3">
    <source>
        <dbReference type="ARBA" id="ARBA00022960"/>
    </source>
</evidence>
<proteinExistence type="inferred from homology"/>
<keyword evidence="4" id="KW-0573">Peptidoglycan synthesis</keyword>
<keyword evidence="2" id="KW-0808">Transferase</keyword>
<dbReference type="GO" id="GO:0008360">
    <property type="term" value="P:regulation of cell shape"/>
    <property type="evidence" value="ECO:0007669"/>
    <property type="project" value="UniProtKB-KW"/>
</dbReference>
<dbReference type="PROSITE" id="PS51191">
    <property type="entry name" value="FEMABX"/>
    <property type="match status" value="1"/>
</dbReference>
<keyword evidence="3" id="KW-0133">Cell shape</keyword>
<keyword evidence="6" id="KW-0961">Cell wall biogenesis/degradation</keyword>
<dbReference type="InterPro" id="IPR016181">
    <property type="entry name" value="Acyl_CoA_acyltransferase"/>
</dbReference>
<dbReference type="Pfam" id="PF02388">
    <property type="entry name" value="FemAB"/>
    <property type="match status" value="3"/>
</dbReference>
<evidence type="ECO:0000256" key="1">
    <source>
        <dbReference type="ARBA" id="ARBA00009943"/>
    </source>
</evidence>
<comment type="similarity">
    <text evidence="1">Belongs to the FemABX family.</text>
</comment>
<evidence type="ECO:0000313" key="7">
    <source>
        <dbReference type="EMBL" id="OGH93731.1"/>
    </source>
</evidence>
<protein>
    <recommendedName>
        <fullName evidence="9">BioF2-like acetyltransferase domain-containing protein</fullName>
    </recommendedName>
</protein>
<accession>A0A1F6PC46</accession>
<organism evidence="7 8">
    <name type="scientific">Candidatus Magasanikbacteria bacterium RIFOXYD2_FULL_41_14</name>
    <dbReference type="NCBI Taxonomy" id="1798709"/>
    <lineage>
        <taxon>Bacteria</taxon>
        <taxon>Candidatus Magasanikiibacteriota</taxon>
    </lineage>
</organism>
<evidence type="ECO:0008006" key="9">
    <source>
        <dbReference type="Google" id="ProtNLM"/>
    </source>
</evidence>